<dbReference type="CDD" id="cd04486">
    <property type="entry name" value="YhcR_OBF_like"/>
    <property type="match status" value="1"/>
</dbReference>
<dbReference type="STRING" id="562970.Btus_2216"/>
<dbReference type="OrthoDB" id="4376109at2"/>
<feature type="compositionally biased region" description="Polar residues" evidence="1">
    <location>
        <begin position="204"/>
        <end position="221"/>
    </location>
</feature>
<dbReference type="Gene3D" id="2.60.40.1080">
    <property type="match status" value="1"/>
</dbReference>
<sequence>MERWIHKQKRGVSLLVALLLAMVCAVPVGFMPQAEAAAADHVVISEIYGGAGNSGATYKYDFIELYNPTDSAVSLEGWSVQYASAGGSSWSNKTVLSGIIAPHGYYLIQEAKGSGGSVDLPAPYATGTIAMSGTAGKVALVTTDATITGKTDPAVIDFVGFGSANEYEGSGPAPAPSNTTSVERKANDGSDPTDAGAGMGNGWDTDNNASDFVTATPNPQNSASPAEPAAGGGSGDTGTGGSGGSGGGGDTGGSGGSSGGGSGGQTPPGTVTPSADLKTNDANGQPTKLNDGKTYTIEGIATVASEVLGSGQFYVQDGTAGINVYGAGNASVHEGDRVRITGTVAFYRGLTEIKPGTVEILAPGQPLPAPRDATVAELSAYETAEPLEGQLVRTSGMITNVPTTPDSGGGYNITLQDEQNHVLTVRVMRSTGIDTVQLRVNQPYTVTGLVAQYDTKAPYDTGYEIFPRSASDLAPVDMLTVTPDTIQAYAGMPLTFAALVQTTTDAAVTVYYRLQGDTFYQSLEMTPDGTGGRYVATLSADKVPAAGKTLEYYYLARAGALTAGAGSEAQPLTVTVQSDTAGPVFTDEYPKNGSESQSKRPLIRVSLQDPSCVDTGSLHILLDGVDVTTAATITTASTLTEVQIQYQPPSDLTVQTHTVKVIAKDTKGNESSFEWTFNTVPVFTGGNHYRGTTHDHDKISHDATGELQDEVAAAKAHHYDWITFTDHSHDIDASLVDKDTIQQNGSPVRGGGSHWQELVQTADADTVDGQFVVFPSFEMTSTTWGHSNVFTTTTPPTFIDRVQGNGYYQDLGNYYKYLESFPEGAAVAQFNHPHMPETSFNNFAPYDPQADKYVDLLEVGNGSGHYSYTLAEDKFYHALDLGWHVAPTYGEDNHDATWGQTSKRTVIVAPSLTRKDLLDAMHNLHVYMEEDPNFQLDVTANGYYMGATVDSNHLAFDIKGQDPVAESPTDPAYSYLPKTYAANDNIAKVELITNGGRVVASYQPKDNETSFAWTPEVTASGQQWYVVKVTQKDGDRIYSAPIWSQAVPVDVKLTSLGVKEGALVVGAPATLTAQLSNTGEEAVNVQVSFYYDRVDDAHLIGAKAVGTVQPKASAEAAVAWNSVAPATSLIAVIQNIPGDNPADNTYTLPVNVKAPLGITVMIDASHQNENTSTDPGKYRNNMNTIAQLLRQQGYTVVENQSPLTPDVLSQANVLIMTYPSTALTDEESRAVSDFVQRGGGLFLLSKSNYGADPTRVNPLLETMGATIRLNDDGVYDDSSTGNYWSKPSSAPWAVLARPEQGKHPITDGVRALEYFSGSSLTGPGAAPLADTDAVKILVRGNETSYQVDLGKNGHGSHTYDAHSDDHGGSAIPLIAVEQVGQGRILVSGMNILNDMEIADQNLDSGDDNGPFGINAVKWLSSAGPTVTPIAEARKLPVGSEVVVEGTVTSAAGVFFDAFYLQDGTGGIMAFKEVPEGSLKEGDRVRVHGHIKVFENNLELEFDSFTKDVVPIGHSAPVPPIPMQTGRVKKDEVQGQLVEVIGQVVSKYDANSYVINDGTGDALVFTDGYIVNQSGPVPDLTPGDWLEAAGFPGQFADGYRIRVRNTKELRQITRAGADIPASSEGRVNLGSFVQVSVPAGAFSKDVHVNIQPVPPNSNPPEGVGLARLTPVFEITKDAQVGFNQPVTIQMQFDPDQVGGARVAMYYYDEQSRRWVGLPTTVEGNTASARVDHFTKFAVFAVSGNNGDNGSGSSDGPGGSSGGTGGGGGSSTPVLQSLDLDSSSYSLKVGESHATAVKAVYGGGWSQDVTGLSTYRSSNPSVAEVDSRGRVTGKAPGTAEITAVYQGKSVTATVQVTQAQSNSPGPSAPGQPVPGQPTPGQSTPGQPSPGAVRFSDVHGHWAEALVNQAVAQDWVKGYPDGTFHPDAPVTRAEFAVLLAKALGLPVPEGTAALPFADAAAVPDWARPSVAACVRAGVLHGYEDGTVRADAQISRAEMAVMAAKALGLPGSSGAAGFADDGAIPGWAKASVAAVKQAGLVKGREMNRFEPDGITTRAEAVAVLLGAREYGAAGSGAGSNG</sequence>
<feature type="domain" description="LTD" evidence="3">
    <location>
        <begin position="29"/>
        <end position="163"/>
    </location>
</feature>
<keyword evidence="5" id="KW-1185">Reference proteome</keyword>
<dbReference type="Pfam" id="PF14258">
    <property type="entry name" value="DUF4350"/>
    <property type="match status" value="1"/>
</dbReference>
<accession>D5WRU1</accession>
<dbReference type="eggNOG" id="COG2374">
    <property type="taxonomic scope" value="Bacteria"/>
</dbReference>
<feature type="region of interest" description="Disordered" evidence="1">
    <location>
        <begin position="1856"/>
        <end position="1892"/>
    </location>
</feature>
<evidence type="ECO:0000313" key="5">
    <source>
        <dbReference type="Proteomes" id="UP000002368"/>
    </source>
</evidence>
<dbReference type="CDD" id="cd03524">
    <property type="entry name" value="RPA2_OBF_family"/>
    <property type="match status" value="1"/>
</dbReference>
<proteinExistence type="predicted"/>
<dbReference type="SUPFAM" id="SSF89550">
    <property type="entry name" value="PHP domain-like"/>
    <property type="match status" value="1"/>
</dbReference>
<dbReference type="Pfam" id="PF00395">
    <property type="entry name" value="SLH"/>
    <property type="match status" value="3"/>
</dbReference>
<dbReference type="eggNOG" id="COG5492">
    <property type="taxonomic scope" value="Bacteria"/>
</dbReference>
<dbReference type="Pfam" id="PF00932">
    <property type="entry name" value="LTD"/>
    <property type="match status" value="1"/>
</dbReference>
<organism evidence="4 5">
    <name type="scientific">Kyrpidia tusciae (strain DSM 2912 / NBRC 15312 / T2)</name>
    <name type="common">Bacillus tusciae</name>
    <dbReference type="NCBI Taxonomy" id="562970"/>
    <lineage>
        <taxon>Bacteria</taxon>
        <taxon>Bacillati</taxon>
        <taxon>Bacillota</taxon>
        <taxon>Bacilli</taxon>
        <taxon>Bacillales</taxon>
        <taxon>Alicyclobacillaceae</taxon>
        <taxon>Kyrpidia</taxon>
    </lineage>
</organism>
<evidence type="ECO:0000256" key="1">
    <source>
        <dbReference type="SAM" id="MobiDB-lite"/>
    </source>
</evidence>
<feature type="domain" description="SLH" evidence="2">
    <location>
        <begin position="1887"/>
        <end position="1950"/>
    </location>
</feature>
<dbReference type="PROSITE" id="PS51841">
    <property type="entry name" value="LTD"/>
    <property type="match status" value="1"/>
</dbReference>
<dbReference type="InterPro" id="IPR001322">
    <property type="entry name" value="Lamin_tail_dom"/>
</dbReference>
<dbReference type="PANTHER" id="PTHR43308">
    <property type="entry name" value="OUTER MEMBRANE PROTEIN ALPHA-RELATED"/>
    <property type="match status" value="1"/>
</dbReference>
<dbReference type="InterPro" id="IPR029062">
    <property type="entry name" value="Class_I_gatase-like"/>
</dbReference>
<gene>
    <name evidence="4" type="ordered locus">Btus_2216</name>
</gene>
<dbReference type="SUPFAM" id="SSF52317">
    <property type="entry name" value="Class I glutamine amidotransferase-like"/>
    <property type="match status" value="1"/>
</dbReference>
<dbReference type="SUPFAM" id="SSF74853">
    <property type="entry name" value="Lamin A/C globular tail domain"/>
    <property type="match status" value="1"/>
</dbReference>
<dbReference type="KEGG" id="bts:Btus_2216"/>
<feature type="compositionally biased region" description="Gly residues" evidence="1">
    <location>
        <begin position="1745"/>
        <end position="1768"/>
    </location>
</feature>
<feature type="domain" description="SLH" evidence="2">
    <location>
        <begin position="2014"/>
        <end position="2074"/>
    </location>
</feature>
<dbReference type="Gene3D" id="3.20.20.140">
    <property type="entry name" value="Metal-dependent hydrolases"/>
    <property type="match status" value="1"/>
</dbReference>
<dbReference type="Gene3D" id="3.40.50.880">
    <property type="match status" value="1"/>
</dbReference>
<name>D5WRU1_KYRT2</name>
<dbReference type="EMBL" id="CP002017">
    <property type="protein sequence ID" value="ADG06893.1"/>
    <property type="molecule type" value="Genomic_DNA"/>
</dbReference>
<evidence type="ECO:0000259" key="3">
    <source>
        <dbReference type="PROSITE" id="PS51841"/>
    </source>
</evidence>
<dbReference type="InterPro" id="IPR036415">
    <property type="entry name" value="Lamin_tail_dom_sf"/>
</dbReference>
<feature type="compositionally biased region" description="Low complexity" evidence="1">
    <location>
        <begin position="1876"/>
        <end position="1888"/>
    </location>
</feature>
<feature type="region of interest" description="Disordered" evidence="1">
    <location>
        <begin position="1745"/>
        <end position="1774"/>
    </location>
</feature>
<dbReference type="InterPro" id="IPR016195">
    <property type="entry name" value="Pol/histidinol_Pase-like"/>
</dbReference>
<feature type="domain" description="SLH" evidence="2">
    <location>
        <begin position="1953"/>
        <end position="2013"/>
    </location>
</feature>
<feature type="compositionally biased region" description="Pro residues" evidence="1">
    <location>
        <begin position="1864"/>
        <end position="1875"/>
    </location>
</feature>
<dbReference type="InterPro" id="IPR025646">
    <property type="entry name" value="DUF4350"/>
</dbReference>
<evidence type="ECO:0000259" key="2">
    <source>
        <dbReference type="PROSITE" id="PS51272"/>
    </source>
</evidence>
<dbReference type="Proteomes" id="UP000002368">
    <property type="component" value="Chromosome"/>
</dbReference>
<feature type="compositionally biased region" description="Gly residues" evidence="1">
    <location>
        <begin position="230"/>
        <end position="266"/>
    </location>
</feature>
<dbReference type="InterPro" id="IPR036700">
    <property type="entry name" value="BOBF_sf"/>
</dbReference>
<dbReference type="SUPFAM" id="SSF49373">
    <property type="entry name" value="Invasin/intimin cell-adhesion fragments"/>
    <property type="match status" value="1"/>
</dbReference>
<dbReference type="NCBIfam" id="NF038032">
    <property type="entry name" value="CehA_McbA_metalo"/>
    <property type="match status" value="1"/>
</dbReference>
<dbReference type="Gene3D" id="2.60.220.30">
    <property type="match status" value="1"/>
</dbReference>
<protein>
    <submittedName>
        <fullName evidence="4">Ig domain protein group 2 domain protein</fullName>
    </submittedName>
</protein>
<dbReference type="InterPro" id="IPR051465">
    <property type="entry name" value="Cell_Envelope_Struct_Comp"/>
</dbReference>
<dbReference type="eggNOG" id="COG3225">
    <property type="taxonomic scope" value="Bacteria"/>
</dbReference>
<dbReference type="InterPro" id="IPR008964">
    <property type="entry name" value="Invasin/intimin_cell_adhesion"/>
</dbReference>
<dbReference type="InterPro" id="IPR001119">
    <property type="entry name" value="SLH_dom"/>
</dbReference>
<dbReference type="RefSeq" id="WP_013076176.1">
    <property type="nucleotide sequence ID" value="NC_014098.1"/>
</dbReference>
<dbReference type="SMART" id="SM00635">
    <property type="entry name" value="BID_2"/>
    <property type="match status" value="1"/>
</dbReference>
<dbReference type="Gene3D" id="2.40.50.200">
    <property type="entry name" value="Bacterial OB-fold"/>
    <property type="match status" value="1"/>
</dbReference>
<dbReference type="PANTHER" id="PTHR43308:SF5">
    <property type="entry name" value="S-LAYER PROTEIN _ PEPTIDOGLYCAN ENDO-BETA-N-ACETYLGLUCOSAMINIDASE"/>
    <property type="match status" value="1"/>
</dbReference>
<dbReference type="Pfam" id="PF02368">
    <property type="entry name" value="Big_2"/>
    <property type="match status" value="1"/>
</dbReference>
<reference evidence="4 5" key="1">
    <citation type="journal article" date="2011" name="Stand. Genomic Sci.">
        <title>Complete genome sequence of the thermophilic, hydrogen-oxidizing Bacillus tusciae type strain (T2) and reclassification in the new genus, Kyrpidia gen. nov. as Kyrpidia tusciae comb. nov. and emendation of the family Alicyclobacillaceae da Costa and Rainey, 2010.</title>
        <authorList>
            <person name="Klenk H.P."/>
            <person name="Lapidus A."/>
            <person name="Chertkov O."/>
            <person name="Copeland A."/>
            <person name="Del Rio T.G."/>
            <person name="Nolan M."/>
            <person name="Lucas S."/>
            <person name="Chen F."/>
            <person name="Tice H."/>
            <person name="Cheng J.F."/>
            <person name="Han C."/>
            <person name="Bruce D."/>
            <person name="Goodwin L."/>
            <person name="Pitluck S."/>
            <person name="Pati A."/>
            <person name="Ivanova N."/>
            <person name="Mavromatis K."/>
            <person name="Daum C."/>
            <person name="Chen A."/>
            <person name="Palaniappan K."/>
            <person name="Chang Y.J."/>
            <person name="Land M."/>
            <person name="Hauser L."/>
            <person name="Jeffries C.D."/>
            <person name="Detter J.C."/>
            <person name="Rohde M."/>
            <person name="Abt B."/>
            <person name="Pukall R."/>
            <person name="Goker M."/>
            <person name="Bristow J."/>
            <person name="Markowitz V."/>
            <person name="Hugenholtz P."/>
            <person name="Eisen J.A."/>
        </authorList>
    </citation>
    <scope>NUCLEOTIDE SEQUENCE [LARGE SCALE GENOMIC DNA]</scope>
    <source>
        <strain evidence="4 5">DSM 2912</strain>
    </source>
</reference>
<dbReference type="HOGENOM" id="CLU_230770_0_0_9"/>
<feature type="region of interest" description="Disordered" evidence="1">
    <location>
        <begin position="167"/>
        <end position="292"/>
    </location>
</feature>
<evidence type="ECO:0000313" key="4">
    <source>
        <dbReference type="EMBL" id="ADG06893.1"/>
    </source>
</evidence>
<dbReference type="InterPro" id="IPR003343">
    <property type="entry name" value="Big_2"/>
</dbReference>
<dbReference type="PROSITE" id="PS51272">
    <property type="entry name" value="SLH"/>
    <property type="match status" value="3"/>
</dbReference>